<keyword evidence="1" id="KW-0812">Transmembrane</keyword>
<organism evidence="3 4">
    <name type="scientific">Lichtheimia ornata</name>
    <dbReference type="NCBI Taxonomy" id="688661"/>
    <lineage>
        <taxon>Eukaryota</taxon>
        <taxon>Fungi</taxon>
        <taxon>Fungi incertae sedis</taxon>
        <taxon>Mucoromycota</taxon>
        <taxon>Mucoromycotina</taxon>
        <taxon>Mucoromycetes</taxon>
        <taxon>Mucorales</taxon>
        <taxon>Lichtheimiaceae</taxon>
        <taxon>Lichtheimia</taxon>
    </lineage>
</organism>
<dbReference type="InterPro" id="IPR013632">
    <property type="entry name" value="Rad51_C"/>
</dbReference>
<dbReference type="GeneID" id="83210685"/>
<gene>
    <name evidence="3" type="ORF">O0I10_003272</name>
</gene>
<evidence type="ECO:0000313" key="4">
    <source>
        <dbReference type="Proteomes" id="UP001234581"/>
    </source>
</evidence>
<sequence length="149" mass="16709">MKKHSTALQMFVHTMVMHQEALLVQASTIISQSRYVLFTLQKRISDNTLSSIFAVLILDSGIVYIAWITLGREEPAARQMVFMHQLQRLADEFCVVAMTTNHVVDQPDGSSPCPVQSHKASHIIAHAPTTRSRGKPPLQSLQVTIFTRK</sequence>
<dbReference type="Pfam" id="PF08423">
    <property type="entry name" value="Rad51"/>
    <property type="match status" value="1"/>
</dbReference>
<dbReference type="AlphaFoldDB" id="A0AAD7V8L3"/>
<dbReference type="Proteomes" id="UP001234581">
    <property type="component" value="Unassembled WGS sequence"/>
</dbReference>
<dbReference type="RefSeq" id="XP_058345962.1">
    <property type="nucleotide sequence ID" value="XM_058483343.1"/>
</dbReference>
<dbReference type="InterPro" id="IPR027417">
    <property type="entry name" value="P-loop_NTPase"/>
</dbReference>
<accession>A0AAD7V8L3</accession>
<protein>
    <recommendedName>
        <fullName evidence="2">Rad51-like C-terminal domain-containing protein</fullName>
    </recommendedName>
</protein>
<keyword evidence="4" id="KW-1185">Reference proteome</keyword>
<feature type="domain" description="Rad51-like C-terminal" evidence="2">
    <location>
        <begin position="40"/>
        <end position="131"/>
    </location>
</feature>
<dbReference type="Gene3D" id="3.40.50.300">
    <property type="entry name" value="P-loop containing nucleotide triphosphate hydrolases"/>
    <property type="match status" value="1"/>
</dbReference>
<name>A0AAD7V8L3_9FUNG</name>
<reference evidence="3 4" key="1">
    <citation type="submission" date="2023-03" db="EMBL/GenBank/DDBJ databases">
        <title>Genome sequence of Lichtheimia ornata CBS 291.66.</title>
        <authorList>
            <person name="Mohabir J.T."/>
            <person name="Shea T.P."/>
            <person name="Kurbessoian T."/>
            <person name="Berby B."/>
            <person name="Fontaine J."/>
            <person name="Livny J."/>
            <person name="Gnirke A."/>
            <person name="Stajich J.E."/>
            <person name="Cuomo C.A."/>
        </authorList>
    </citation>
    <scope>NUCLEOTIDE SEQUENCE [LARGE SCALE GENOMIC DNA]</scope>
    <source>
        <strain evidence="3">CBS 291.66</strain>
    </source>
</reference>
<dbReference type="EMBL" id="JARTCD010000010">
    <property type="protein sequence ID" value="KAJ8661049.1"/>
    <property type="molecule type" value="Genomic_DNA"/>
</dbReference>
<feature type="transmembrane region" description="Helical" evidence="1">
    <location>
        <begin position="50"/>
        <end position="70"/>
    </location>
</feature>
<evidence type="ECO:0000313" key="3">
    <source>
        <dbReference type="EMBL" id="KAJ8661049.1"/>
    </source>
</evidence>
<keyword evidence="1" id="KW-1133">Transmembrane helix</keyword>
<keyword evidence="1" id="KW-0472">Membrane</keyword>
<evidence type="ECO:0000256" key="1">
    <source>
        <dbReference type="SAM" id="Phobius"/>
    </source>
</evidence>
<comment type="caution">
    <text evidence="3">The sequence shown here is derived from an EMBL/GenBank/DDBJ whole genome shotgun (WGS) entry which is preliminary data.</text>
</comment>
<evidence type="ECO:0000259" key="2">
    <source>
        <dbReference type="Pfam" id="PF08423"/>
    </source>
</evidence>
<proteinExistence type="predicted"/>